<dbReference type="PANTHER" id="PTHR40036">
    <property type="entry name" value="MACROCIN O-METHYLTRANSFERASE"/>
    <property type="match status" value="1"/>
</dbReference>
<accession>A0A023D867</accession>
<reference evidence="2" key="1">
    <citation type="journal article" date="2014" name="FEMS Microbiol. Lett.">
        <title>Draft Genomic DNA Sequence of the Facultatively Methylotrophic Bacterium Acidomonas methanolica type strain MB58.</title>
        <authorList>
            <person name="Higashiura N."/>
            <person name="Hadano H."/>
            <person name="Hirakawa H."/>
            <person name="Matsutani M."/>
            <person name="Takabe S."/>
            <person name="Matsushita K."/>
            <person name="Azuma Y."/>
        </authorList>
    </citation>
    <scope>NUCLEOTIDE SEQUENCE [LARGE SCALE GENOMIC DNA]</scope>
    <source>
        <strain evidence="2">MB58</strain>
    </source>
</reference>
<dbReference type="OrthoDB" id="9811332at2"/>
<evidence type="ECO:0000313" key="2">
    <source>
        <dbReference type="Proteomes" id="UP000019760"/>
    </source>
</evidence>
<dbReference type="AlphaFoldDB" id="A0A023D867"/>
<reference evidence="1 2" key="2">
    <citation type="journal article" date="2014" name="FEMS Microbiol. Lett.">
        <title>Draft genomic DNA sequence of the facultatively methylotrophic bacterium Acidomonas methanolica type strain MB58.</title>
        <authorList>
            <person name="Higashiura N."/>
            <person name="Hadano H."/>
            <person name="Hirakawa H."/>
            <person name="Matsutani M."/>
            <person name="Takabe S."/>
            <person name="Matsushita K."/>
            <person name="Azuma Y."/>
        </authorList>
    </citation>
    <scope>NUCLEOTIDE SEQUENCE [LARGE SCALE GENOMIC DNA]</scope>
    <source>
        <strain evidence="1 2">MB58</strain>
    </source>
</reference>
<dbReference type="PANTHER" id="PTHR40036:SF1">
    <property type="entry name" value="MACROCIN O-METHYLTRANSFERASE"/>
    <property type="match status" value="1"/>
</dbReference>
<dbReference type="Gene3D" id="3.40.50.150">
    <property type="entry name" value="Vaccinia Virus protein VP39"/>
    <property type="match status" value="1"/>
</dbReference>
<dbReference type="EMBL" id="BAND01000118">
    <property type="protein sequence ID" value="GAJ30294.1"/>
    <property type="molecule type" value="Genomic_DNA"/>
</dbReference>
<sequence length="256" mass="28153">MWMRNEKMRRFIGANRFARAMTFGIQNKIQMRLLAGHKNPLTLFRLRAAARDSHSLLSADEAFLLHELANAQAVLPGVMAEFGVYRGASAALICQVKGETPLHLFDTFEGLPAPADHEEQVFSKGQFPGTLASVKQALAEFPEVHYHPGIFPASTEGLDSLRFSFVHLDVDLHDATLAGLAFFYPRMVPGGIILTHDYSIIEGVSRAFTRFMADKPERVIELSTTQAMVVCQPGAHAAEQRNDRAILHAAPDSAAA</sequence>
<dbReference type="InterPro" id="IPR029063">
    <property type="entry name" value="SAM-dependent_MTases_sf"/>
</dbReference>
<keyword evidence="2" id="KW-1185">Reference proteome</keyword>
<dbReference type="Pfam" id="PF05711">
    <property type="entry name" value="TylF"/>
    <property type="match status" value="1"/>
</dbReference>
<name>A0A023D867_ACIMT</name>
<gene>
    <name evidence="1" type="ORF">Amme_119_009</name>
</gene>
<proteinExistence type="predicted"/>
<organism evidence="1 2">
    <name type="scientific">Acidomonas methanolica NBRC 104435</name>
    <dbReference type="NCBI Taxonomy" id="1231351"/>
    <lineage>
        <taxon>Bacteria</taxon>
        <taxon>Pseudomonadati</taxon>
        <taxon>Pseudomonadota</taxon>
        <taxon>Alphaproteobacteria</taxon>
        <taxon>Acetobacterales</taxon>
        <taxon>Acetobacteraceae</taxon>
        <taxon>Acidomonas</taxon>
    </lineage>
</organism>
<dbReference type="InterPro" id="IPR008884">
    <property type="entry name" value="TylF_MeTrfase"/>
</dbReference>
<evidence type="ECO:0008006" key="3">
    <source>
        <dbReference type="Google" id="ProtNLM"/>
    </source>
</evidence>
<evidence type="ECO:0000313" key="1">
    <source>
        <dbReference type="EMBL" id="GAJ30294.1"/>
    </source>
</evidence>
<dbReference type="Proteomes" id="UP000019760">
    <property type="component" value="Unassembled WGS sequence"/>
</dbReference>
<protein>
    <recommendedName>
        <fullName evidence="3">O-methyltransferase</fullName>
    </recommendedName>
</protein>
<comment type="caution">
    <text evidence="1">The sequence shown here is derived from an EMBL/GenBank/DDBJ whole genome shotgun (WGS) entry which is preliminary data.</text>
</comment>